<proteinExistence type="inferred from homology"/>
<comment type="similarity">
    <text evidence="1">Belongs to the PRORSD1 family.</text>
</comment>
<gene>
    <name evidence="3" type="ORF">PM10SUCC1_09480</name>
</gene>
<sequence>MKEKKVYDYLKKAGVEIYSRYEHRAVYTMEEANELDIDLDGSDCKTLFLKSKKGRRYFLVSLVAHKKADLKSIGEQLGVKRITFGSEAELEECLGLTRGAVSPMGLINDLAGTVEFCMDRSFMGSHRICIHPNTNTVTMTLEMEGFMRYIESLGREVRWIEV</sequence>
<keyword evidence="4" id="KW-1185">Reference proteome</keyword>
<organism evidence="3 4">
    <name type="scientific">Propionigenium maris DSM 9537</name>
    <dbReference type="NCBI Taxonomy" id="1123000"/>
    <lineage>
        <taxon>Bacteria</taxon>
        <taxon>Fusobacteriati</taxon>
        <taxon>Fusobacteriota</taxon>
        <taxon>Fusobacteriia</taxon>
        <taxon>Fusobacteriales</taxon>
        <taxon>Fusobacteriaceae</taxon>
        <taxon>Propionigenium</taxon>
    </lineage>
</organism>
<reference evidence="3" key="1">
    <citation type="submission" date="2022-12" db="EMBL/GenBank/DDBJ databases">
        <title>Reference genome sequencing for broad-spectrum identification of bacterial and archaeal isolates by mass spectrometry.</title>
        <authorList>
            <person name="Sekiguchi Y."/>
            <person name="Tourlousse D.M."/>
        </authorList>
    </citation>
    <scope>NUCLEOTIDE SEQUENCE</scope>
    <source>
        <strain evidence="3">10succ1</strain>
    </source>
</reference>
<dbReference type="Proteomes" id="UP001144471">
    <property type="component" value="Unassembled WGS sequence"/>
</dbReference>
<dbReference type="PANTHER" id="PTHR31423">
    <property type="entry name" value="YBAK DOMAIN-CONTAINING PROTEIN"/>
    <property type="match status" value="1"/>
</dbReference>
<dbReference type="AlphaFoldDB" id="A0A9W6GHR4"/>
<dbReference type="PANTHER" id="PTHR31423:SF3">
    <property type="entry name" value="PROLYL-TRNA SYNTHETASE ASSOCIATED DOMAIN-CONTAINING PROTEIN 1-RELATED"/>
    <property type="match status" value="1"/>
</dbReference>
<dbReference type="InterPro" id="IPR007214">
    <property type="entry name" value="YbaK/aa-tRNA-synth-assoc-dom"/>
</dbReference>
<dbReference type="Pfam" id="PF04073">
    <property type="entry name" value="tRNA_edit"/>
    <property type="match status" value="1"/>
</dbReference>
<accession>A0A9W6GHR4</accession>
<evidence type="ECO:0000313" key="4">
    <source>
        <dbReference type="Proteomes" id="UP001144471"/>
    </source>
</evidence>
<dbReference type="GO" id="GO:0002161">
    <property type="term" value="F:aminoacyl-tRNA deacylase activity"/>
    <property type="evidence" value="ECO:0007669"/>
    <property type="project" value="InterPro"/>
</dbReference>
<dbReference type="InterPro" id="IPR036754">
    <property type="entry name" value="YbaK/aa-tRNA-synt-asso_dom_sf"/>
</dbReference>
<dbReference type="EMBL" id="BSDY01000004">
    <property type="protein sequence ID" value="GLI55434.1"/>
    <property type="molecule type" value="Genomic_DNA"/>
</dbReference>
<evidence type="ECO:0000313" key="3">
    <source>
        <dbReference type="EMBL" id="GLI55434.1"/>
    </source>
</evidence>
<dbReference type="InterPro" id="IPR040285">
    <property type="entry name" value="ProX/PRXD1"/>
</dbReference>
<comment type="caution">
    <text evidence="3">The sequence shown here is derived from an EMBL/GenBank/DDBJ whole genome shotgun (WGS) entry which is preliminary data.</text>
</comment>
<evidence type="ECO:0000259" key="2">
    <source>
        <dbReference type="Pfam" id="PF04073"/>
    </source>
</evidence>
<dbReference type="SUPFAM" id="SSF55826">
    <property type="entry name" value="YbaK/ProRS associated domain"/>
    <property type="match status" value="1"/>
</dbReference>
<dbReference type="RefSeq" id="WP_281833902.1">
    <property type="nucleotide sequence ID" value="NZ_BSDY01000004.1"/>
</dbReference>
<feature type="domain" description="YbaK/aminoacyl-tRNA synthetase-associated" evidence="2">
    <location>
        <begin position="23"/>
        <end position="148"/>
    </location>
</feature>
<evidence type="ECO:0000256" key="1">
    <source>
        <dbReference type="ARBA" id="ARBA00010201"/>
    </source>
</evidence>
<name>A0A9W6GHR4_9FUSO</name>
<protein>
    <submittedName>
        <fullName evidence="3">Aminoacyl-tRNA deacylase</fullName>
    </submittedName>
</protein>
<dbReference type="Gene3D" id="3.90.960.10">
    <property type="entry name" value="YbaK/aminoacyl-tRNA synthetase-associated domain"/>
    <property type="match status" value="1"/>
</dbReference>
<dbReference type="CDD" id="cd04335">
    <property type="entry name" value="PrdX_deacylase"/>
    <property type="match status" value="1"/>
</dbReference>